<keyword evidence="7 14" id="KW-0812">Transmembrane</keyword>
<dbReference type="SUPFAM" id="SSF69593">
    <property type="entry name" value="Glycerol-3-phosphate (1)-acyltransferase"/>
    <property type="match status" value="1"/>
</dbReference>
<keyword evidence="10 14" id="KW-1133">Transmembrane helix</keyword>
<evidence type="ECO:0000256" key="7">
    <source>
        <dbReference type="ARBA" id="ARBA00022692"/>
    </source>
</evidence>
<evidence type="ECO:0000256" key="12">
    <source>
        <dbReference type="ARBA" id="ARBA00023136"/>
    </source>
</evidence>
<feature type="transmembrane region" description="Helical" evidence="14">
    <location>
        <begin position="95"/>
        <end position="117"/>
    </location>
</feature>
<evidence type="ECO:0000256" key="1">
    <source>
        <dbReference type="ARBA" id="ARBA00004477"/>
    </source>
</evidence>
<dbReference type="PANTHER" id="PTHR12317">
    <property type="entry name" value="DIACYLGLYCEROL O-ACYLTRANSFERASE"/>
    <property type="match status" value="1"/>
</dbReference>
<dbReference type="Proteomes" id="UP001153069">
    <property type="component" value="Unassembled WGS sequence"/>
</dbReference>
<gene>
    <name evidence="15" type="ORF">SEMRO_639_G179820.1</name>
</gene>
<dbReference type="Pfam" id="PF03982">
    <property type="entry name" value="DAGAT"/>
    <property type="match status" value="1"/>
</dbReference>
<evidence type="ECO:0000256" key="14">
    <source>
        <dbReference type="RuleBase" id="RU367023"/>
    </source>
</evidence>
<keyword evidence="12 14" id="KW-0472">Membrane</keyword>
<proteinExistence type="inferred from homology"/>
<dbReference type="PANTHER" id="PTHR12317:SF0">
    <property type="entry name" value="ACYLTRANSFERASE"/>
    <property type="match status" value="1"/>
</dbReference>
<keyword evidence="13" id="KW-0012">Acyltransferase</keyword>
<keyword evidence="6 14" id="KW-0808">Transferase</keyword>
<evidence type="ECO:0000256" key="8">
    <source>
        <dbReference type="ARBA" id="ARBA00022798"/>
    </source>
</evidence>
<name>A0A9N8E412_9STRA</name>
<keyword evidence="16" id="KW-1185">Reference proteome</keyword>
<comment type="caution">
    <text evidence="15">The sequence shown here is derived from an EMBL/GenBank/DDBJ whole genome shotgun (WGS) entry which is preliminary data.</text>
</comment>
<evidence type="ECO:0000256" key="3">
    <source>
        <dbReference type="ARBA" id="ARBA00005189"/>
    </source>
</evidence>
<keyword evidence="9 14" id="KW-0256">Endoplasmic reticulum</keyword>
<protein>
    <recommendedName>
        <fullName evidence="14">Acyltransferase</fullName>
        <ecNumber evidence="14">2.3.1.-</ecNumber>
    </recommendedName>
</protein>
<evidence type="ECO:0000256" key="13">
    <source>
        <dbReference type="ARBA" id="ARBA00023315"/>
    </source>
</evidence>
<organism evidence="15 16">
    <name type="scientific">Seminavis robusta</name>
    <dbReference type="NCBI Taxonomy" id="568900"/>
    <lineage>
        <taxon>Eukaryota</taxon>
        <taxon>Sar</taxon>
        <taxon>Stramenopiles</taxon>
        <taxon>Ochrophyta</taxon>
        <taxon>Bacillariophyta</taxon>
        <taxon>Bacillariophyceae</taxon>
        <taxon>Bacillariophycidae</taxon>
        <taxon>Naviculales</taxon>
        <taxon>Naviculaceae</taxon>
        <taxon>Seminavis</taxon>
    </lineage>
</organism>
<dbReference type="EC" id="2.3.1.-" evidence="14"/>
<evidence type="ECO:0000256" key="6">
    <source>
        <dbReference type="ARBA" id="ARBA00022679"/>
    </source>
</evidence>
<evidence type="ECO:0000256" key="2">
    <source>
        <dbReference type="ARBA" id="ARBA00004771"/>
    </source>
</evidence>
<evidence type="ECO:0000313" key="16">
    <source>
        <dbReference type="Proteomes" id="UP001153069"/>
    </source>
</evidence>
<comment type="pathway">
    <text evidence="3">Lipid metabolism.</text>
</comment>
<keyword evidence="8" id="KW-0319">Glycerol metabolism</keyword>
<evidence type="ECO:0000256" key="10">
    <source>
        <dbReference type="ARBA" id="ARBA00022989"/>
    </source>
</evidence>
<accession>A0A9N8E412</accession>
<evidence type="ECO:0000256" key="9">
    <source>
        <dbReference type="ARBA" id="ARBA00022824"/>
    </source>
</evidence>
<dbReference type="GO" id="GO:0004144">
    <property type="term" value="F:diacylglycerol O-acyltransferase activity"/>
    <property type="evidence" value="ECO:0007669"/>
    <property type="project" value="TreeGrafter"/>
</dbReference>
<dbReference type="GO" id="GO:0019432">
    <property type="term" value="P:triglyceride biosynthetic process"/>
    <property type="evidence" value="ECO:0007669"/>
    <property type="project" value="TreeGrafter"/>
</dbReference>
<evidence type="ECO:0000256" key="11">
    <source>
        <dbReference type="ARBA" id="ARBA00023098"/>
    </source>
</evidence>
<evidence type="ECO:0000256" key="5">
    <source>
        <dbReference type="ARBA" id="ARBA00022516"/>
    </source>
</evidence>
<sequence length="391" mass="44209">MAAKKDTPEFYQLDYANLPDELFQSAVPAEKWLDRCVTTTEKSGFPLNSLNKVQPVDWVVEVERIIGISLYMILNVLPFLILPMAILYFGVATPWAQYLVLFVLGYVAVLSFLETMVMQPIFQRRYQQAGYLLSDESDFRNNQYVFTERNTCKYLSASYVWPHSIHPPALAKTPVLFCIVPHGVGPFGITAYPIWSKLWNAKLCHWTTAPVVLNIPIVGYLLRKIGYIPAKAPQILKTLTEQEDNVGVILDGIAGMFQDSSHKKELAYLKKRKGIVKIALKAGVPIIPVYAFGHTAAYSVLVDPFGILEHLSNSLNTSLTPFFGRWGWLLGPPRRVPVTVCLGNPVHCPKTESPTQEQINEYHAKLLEGYQQVFDQHKTAYGWKDKTLEFV</sequence>
<comment type="pathway">
    <text evidence="2">Glycerolipid metabolism; triacylglycerol biosynthesis.</text>
</comment>
<dbReference type="EMBL" id="CAICTM010000638">
    <property type="protein sequence ID" value="CAB9514222.1"/>
    <property type="molecule type" value="Genomic_DNA"/>
</dbReference>
<comment type="subcellular location">
    <subcellularLocation>
        <location evidence="1 14">Endoplasmic reticulum membrane</location>
        <topology evidence="1 14">Multi-pass membrane protein</topology>
    </subcellularLocation>
</comment>
<dbReference type="GO" id="GO:0006071">
    <property type="term" value="P:glycerol metabolic process"/>
    <property type="evidence" value="ECO:0007669"/>
    <property type="project" value="UniProtKB-KW"/>
</dbReference>
<dbReference type="OrthoDB" id="264532at2759"/>
<feature type="transmembrane region" description="Helical" evidence="14">
    <location>
        <begin position="68"/>
        <end position="89"/>
    </location>
</feature>
<keyword evidence="11" id="KW-0443">Lipid metabolism</keyword>
<dbReference type="GO" id="GO:0005789">
    <property type="term" value="C:endoplasmic reticulum membrane"/>
    <property type="evidence" value="ECO:0007669"/>
    <property type="project" value="UniProtKB-SubCell"/>
</dbReference>
<dbReference type="InterPro" id="IPR007130">
    <property type="entry name" value="DAGAT"/>
</dbReference>
<evidence type="ECO:0000313" key="15">
    <source>
        <dbReference type="EMBL" id="CAB9514222.1"/>
    </source>
</evidence>
<evidence type="ECO:0000256" key="4">
    <source>
        <dbReference type="ARBA" id="ARBA00005420"/>
    </source>
</evidence>
<reference evidence="15" key="1">
    <citation type="submission" date="2020-06" db="EMBL/GenBank/DDBJ databases">
        <authorList>
            <consortium name="Plant Systems Biology data submission"/>
        </authorList>
    </citation>
    <scope>NUCLEOTIDE SEQUENCE</scope>
    <source>
        <strain evidence="15">D6</strain>
    </source>
</reference>
<dbReference type="AlphaFoldDB" id="A0A9N8E412"/>
<comment type="similarity">
    <text evidence="4 14">Belongs to the diacylglycerol acyltransferase family.</text>
</comment>
<keyword evidence="5" id="KW-0444">Lipid biosynthesis</keyword>